<dbReference type="EMBL" id="VWOJ01000002">
    <property type="protein sequence ID" value="KAA5803828.1"/>
    <property type="molecule type" value="Genomic_DNA"/>
</dbReference>
<proteinExistence type="inferred from homology"/>
<comment type="catalytic activity">
    <reaction evidence="4">
        <text>a ribonucleoside 5'-triphosphate + H2O = a ribonucleoside 5'-phosphate + diphosphate + H(+)</text>
        <dbReference type="Rhea" id="RHEA:23996"/>
        <dbReference type="ChEBI" id="CHEBI:15377"/>
        <dbReference type="ChEBI" id="CHEBI:15378"/>
        <dbReference type="ChEBI" id="CHEBI:33019"/>
        <dbReference type="ChEBI" id="CHEBI:58043"/>
        <dbReference type="ChEBI" id="CHEBI:61557"/>
        <dbReference type="EC" id="3.6.1.9"/>
    </reaction>
</comment>
<dbReference type="Pfam" id="PF02545">
    <property type="entry name" value="Maf"/>
    <property type="match status" value="1"/>
</dbReference>
<sequence length="193" mass="20466">MTLILASGSASRRAILSGAGVDFEVQASGVDEDALKRGFTGTPGALAQALADAKALAVSAQRPGLVIGADQVLEFDGRAYDKARDDDEALARLKLWRGRTHYLAGGLTAAREGQILWRHASRCALTMRPCSDAFLDYYGRQAGEILTSTVGGYAFEGLGAQLFEAVEGDYFAILGLPLLPLLSFLRTEGLIAT</sequence>
<evidence type="ECO:0000256" key="1">
    <source>
        <dbReference type="ARBA" id="ARBA00001968"/>
    </source>
</evidence>
<evidence type="ECO:0000313" key="5">
    <source>
        <dbReference type="EMBL" id="KAA5803828.1"/>
    </source>
</evidence>
<dbReference type="GO" id="GO:0047429">
    <property type="term" value="F:nucleoside triphosphate diphosphatase activity"/>
    <property type="evidence" value="ECO:0007669"/>
    <property type="project" value="UniProtKB-EC"/>
</dbReference>
<comment type="caution">
    <text evidence="5">The sequence shown here is derived from an EMBL/GenBank/DDBJ whole genome shotgun (WGS) entry which is preliminary data.</text>
</comment>
<accession>A0A5M6ZKT0</accession>
<dbReference type="GO" id="GO:0009117">
    <property type="term" value="P:nucleotide metabolic process"/>
    <property type="evidence" value="ECO:0007669"/>
    <property type="project" value="UniProtKB-KW"/>
</dbReference>
<dbReference type="InterPro" id="IPR029001">
    <property type="entry name" value="ITPase-like_fam"/>
</dbReference>
<keyword evidence="6" id="KW-1185">Reference proteome</keyword>
<comment type="cofactor">
    <cofactor evidence="1 4">
        <name>a divalent metal cation</name>
        <dbReference type="ChEBI" id="CHEBI:60240"/>
    </cofactor>
</comment>
<dbReference type="EC" id="3.6.1.9" evidence="4"/>
<dbReference type="PANTHER" id="PTHR43213">
    <property type="entry name" value="BIFUNCTIONAL DTTP/UTP PYROPHOSPHATASE/METHYLTRANSFERASE PROTEIN-RELATED"/>
    <property type="match status" value="1"/>
</dbReference>
<dbReference type="Proteomes" id="UP000325122">
    <property type="component" value="Unassembled WGS sequence"/>
</dbReference>
<keyword evidence="4" id="KW-0963">Cytoplasm</keyword>
<dbReference type="Gene3D" id="3.90.950.10">
    <property type="match status" value="1"/>
</dbReference>
<dbReference type="InterPro" id="IPR003697">
    <property type="entry name" value="Maf-like"/>
</dbReference>
<name>A0A5M6ZKT0_9PROT</name>
<gene>
    <name evidence="5" type="ORF">F1654_08500</name>
</gene>
<reference evidence="5 6" key="1">
    <citation type="submission" date="2019-09" db="EMBL/GenBank/DDBJ databases">
        <authorList>
            <person name="Kevbrin V."/>
            <person name="Grouzdev D.S."/>
        </authorList>
    </citation>
    <scope>NUCLEOTIDE SEQUENCE [LARGE SCALE GENOMIC DNA]</scope>
    <source>
        <strain evidence="5 6">G-192</strain>
    </source>
</reference>
<dbReference type="PANTHER" id="PTHR43213:SF5">
    <property type="entry name" value="BIFUNCTIONAL DTTP_UTP PYROPHOSPHATASE_METHYLTRANSFERASE PROTEIN-RELATED"/>
    <property type="match status" value="1"/>
</dbReference>
<comment type="caution">
    <text evidence="4">Lacks conserved residue(s) required for the propagation of feature annotation.</text>
</comment>
<evidence type="ECO:0000313" key="6">
    <source>
        <dbReference type="Proteomes" id="UP000325122"/>
    </source>
</evidence>
<organism evidence="5 6">
    <name type="scientific">Alkalicaulis satelles</name>
    <dbReference type="NCBI Taxonomy" id="2609175"/>
    <lineage>
        <taxon>Bacteria</taxon>
        <taxon>Pseudomonadati</taxon>
        <taxon>Pseudomonadota</taxon>
        <taxon>Alphaproteobacteria</taxon>
        <taxon>Maricaulales</taxon>
        <taxon>Maricaulaceae</taxon>
        <taxon>Alkalicaulis</taxon>
    </lineage>
</organism>
<dbReference type="SUPFAM" id="SSF52972">
    <property type="entry name" value="ITPase-like"/>
    <property type="match status" value="1"/>
</dbReference>
<feature type="active site" description="Proton acceptor" evidence="4">
    <location>
        <position position="70"/>
    </location>
</feature>
<keyword evidence="3 4" id="KW-0546">Nucleotide metabolism</keyword>
<evidence type="ECO:0000256" key="4">
    <source>
        <dbReference type="HAMAP-Rule" id="MF_00528"/>
    </source>
</evidence>
<comment type="similarity">
    <text evidence="4">Belongs to the Maf family.</text>
</comment>
<comment type="function">
    <text evidence="4">Nucleoside triphosphate pyrophosphatase. May have a dual role in cell division arrest and in preventing the incorporation of modified nucleotides into cellular nucleic acids.</text>
</comment>
<protein>
    <recommendedName>
        <fullName evidence="4">Nucleoside triphosphate pyrophosphatase</fullName>
        <ecNumber evidence="4">3.6.1.9</ecNumber>
    </recommendedName>
    <alternativeName>
        <fullName evidence="4">Nucleotide pyrophosphatase</fullName>
        <shortName evidence="4">Nucleotide PPase</shortName>
    </alternativeName>
</protein>
<dbReference type="AlphaFoldDB" id="A0A5M6ZKT0"/>
<dbReference type="RefSeq" id="WP_150023096.1">
    <property type="nucleotide sequence ID" value="NZ_VWOJ01000002.1"/>
</dbReference>
<dbReference type="CDD" id="cd00555">
    <property type="entry name" value="Maf"/>
    <property type="match status" value="1"/>
</dbReference>
<dbReference type="HAMAP" id="MF_00528">
    <property type="entry name" value="Maf"/>
    <property type="match status" value="1"/>
</dbReference>
<comment type="subcellular location">
    <subcellularLocation>
        <location evidence="4">Cytoplasm</location>
    </subcellularLocation>
</comment>
<dbReference type="PIRSF" id="PIRSF006305">
    <property type="entry name" value="Maf"/>
    <property type="match status" value="1"/>
</dbReference>
<comment type="catalytic activity">
    <reaction evidence="4">
        <text>a 2'-deoxyribonucleoside 5'-triphosphate + H2O = a 2'-deoxyribonucleoside 5'-phosphate + diphosphate + H(+)</text>
        <dbReference type="Rhea" id="RHEA:44644"/>
        <dbReference type="ChEBI" id="CHEBI:15377"/>
        <dbReference type="ChEBI" id="CHEBI:15378"/>
        <dbReference type="ChEBI" id="CHEBI:33019"/>
        <dbReference type="ChEBI" id="CHEBI:61560"/>
        <dbReference type="ChEBI" id="CHEBI:65317"/>
        <dbReference type="EC" id="3.6.1.9"/>
    </reaction>
</comment>
<evidence type="ECO:0000256" key="3">
    <source>
        <dbReference type="ARBA" id="ARBA00023080"/>
    </source>
</evidence>
<dbReference type="GO" id="GO:0005737">
    <property type="term" value="C:cytoplasm"/>
    <property type="evidence" value="ECO:0007669"/>
    <property type="project" value="UniProtKB-SubCell"/>
</dbReference>
<evidence type="ECO:0000256" key="2">
    <source>
        <dbReference type="ARBA" id="ARBA00022801"/>
    </source>
</evidence>
<keyword evidence="2 4" id="KW-0378">Hydrolase</keyword>